<name>A0A669D5Q5_ORENI</name>
<dbReference type="CDD" id="cd21134">
    <property type="entry name" value="YTH"/>
    <property type="match status" value="1"/>
</dbReference>
<dbReference type="Pfam" id="PF26026">
    <property type="entry name" value="RNA_hel_CTD"/>
    <property type="match status" value="1"/>
</dbReference>
<dbReference type="InterPro" id="IPR001650">
    <property type="entry name" value="Helicase_C-like"/>
</dbReference>
<keyword evidence="9" id="KW-0040">ANK repeat</keyword>
<dbReference type="PROSITE" id="PS51192">
    <property type="entry name" value="HELICASE_ATP_BIND_1"/>
    <property type="match status" value="1"/>
</dbReference>
<dbReference type="Pfam" id="PF04408">
    <property type="entry name" value="WHD_HA2"/>
    <property type="match status" value="1"/>
</dbReference>
<evidence type="ECO:0000313" key="16">
    <source>
        <dbReference type="Proteomes" id="UP000005207"/>
    </source>
</evidence>
<dbReference type="PROSITE" id="PS50088">
    <property type="entry name" value="ANK_REPEAT"/>
    <property type="match status" value="1"/>
</dbReference>
<comment type="similarity">
    <text evidence="1">Belongs to the DEAD box helicase family. DEAH subfamily.</text>
</comment>
<feature type="compositionally biased region" description="Polar residues" evidence="10">
    <location>
        <begin position="1091"/>
        <end position="1109"/>
    </location>
</feature>
<gene>
    <name evidence="15" type="primary">YTHDC2</name>
    <name evidence="15" type="synonym">ythdc2</name>
</gene>
<dbReference type="Pfam" id="PF04146">
    <property type="entry name" value="YTH"/>
    <property type="match status" value="1"/>
</dbReference>
<dbReference type="Gene3D" id="3.40.50.300">
    <property type="entry name" value="P-loop containing nucleotide triphosphate hydrolases"/>
    <property type="match status" value="2"/>
</dbReference>
<dbReference type="SMART" id="SM00490">
    <property type="entry name" value="HELICc"/>
    <property type="match status" value="1"/>
</dbReference>
<dbReference type="SMART" id="SM00847">
    <property type="entry name" value="HA2"/>
    <property type="match status" value="1"/>
</dbReference>
<dbReference type="FunFam" id="3.30.1370.50:FF:000005">
    <property type="entry name" value="probable ATP-dependent RNA helicase YTHDC2"/>
    <property type="match status" value="1"/>
</dbReference>
<feature type="domain" description="YTH" evidence="11">
    <location>
        <begin position="1138"/>
        <end position="1269"/>
    </location>
</feature>
<dbReference type="SUPFAM" id="SSF52540">
    <property type="entry name" value="P-loop containing nucleoside triphosphate hydrolases"/>
    <property type="match status" value="1"/>
</dbReference>
<dbReference type="Gene3D" id="1.20.120.1080">
    <property type="match status" value="1"/>
</dbReference>
<feature type="compositionally biased region" description="Polar residues" evidence="10">
    <location>
        <begin position="134"/>
        <end position="148"/>
    </location>
</feature>
<evidence type="ECO:0000256" key="4">
    <source>
        <dbReference type="ARBA" id="ARBA00022801"/>
    </source>
</evidence>
<dbReference type="PANTHER" id="PTHR18934">
    <property type="entry name" value="ATP-DEPENDENT RNA HELICASE"/>
    <property type="match status" value="1"/>
</dbReference>
<dbReference type="PROSITE" id="PS51194">
    <property type="entry name" value="HELICASE_CTER"/>
    <property type="match status" value="1"/>
</dbReference>
<evidence type="ECO:0000313" key="15">
    <source>
        <dbReference type="Ensembl" id="ENSONIP00000055903.1"/>
    </source>
</evidence>
<evidence type="ECO:0000256" key="10">
    <source>
        <dbReference type="SAM" id="MobiDB-lite"/>
    </source>
</evidence>
<dbReference type="PANTHER" id="PTHR18934:SF213">
    <property type="entry name" value="3'-5' RNA HELICASE YTHDC2"/>
    <property type="match status" value="1"/>
</dbReference>
<feature type="domain" description="Helicase ATP-binding" evidence="13">
    <location>
        <begin position="190"/>
        <end position="356"/>
    </location>
</feature>
<keyword evidence="4" id="KW-0378">Hydrolase</keyword>
<feature type="domain" description="Helicase C-terminal" evidence="14">
    <location>
        <begin position="534"/>
        <end position="700"/>
    </location>
</feature>
<feature type="region of interest" description="Disordered" evidence="10">
    <location>
        <begin position="1"/>
        <end position="21"/>
    </location>
</feature>
<evidence type="ECO:0000256" key="3">
    <source>
        <dbReference type="ARBA" id="ARBA00022741"/>
    </source>
</evidence>
<reference evidence="15" key="2">
    <citation type="submission" date="2025-08" db="UniProtKB">
        <authorList>
            <consortium name="Ensembl"/>
        </authorList>
    </citation>
    <scope>IDENTIFICATION</scope>
</reference>
<evidence type="ECO:0000256" key="1">
    <source>
        <dbReference type="ARBA" id="ARBA00008792"/>
    </source>
</evidence>
<dbReference type="InterPro" id="IPR002110">
    <property type="entry name" value="Ankyrin_rpt"/>
</dbReference>
<dbReference type="Gene3D" id="3.10.590.10">
    <property type="entry name" value="ph1033 like domains"/>
    <property type="match status" value="1"/>
</dbReference>
<dbReference type="InterPro" id="IPR034083">
    <property type="entry name" value="R3H_DEXH_helicase"/>
</dbReference>
<dbReference type="AlphaFoldDB" id="A0A669D5Q5"/>
<keyword evidence="5" id="KW-0347">Helicase</keyword>
<evidence type="ECO:0000256" key="8">
    <source>
        <dbReference type="ARBA" id="ARBA00047984"/>
    </source>
</evidence>
<feature type="region of interest" description="Disordered" evidence="10">
    <location>
        <begin position="129"/>
        <end position="168"/>
    </location>
</feature>
<dbReference type="CDD" id="cd06007">
    <property type="entry name" value="R3H_DEXH_helicase"/>
    <property type="match status" value="1"/>
</dbReference>
<dbReference type="Ensembl" id="ENSONIT00000034416.1">
    <property type="protein sequence ID" value="ENSONIP00000055903.1"/>
    <property type="gene ID" value="ENSONIG00000011601.2"/>
</dbReference>
<dbReference type="SMART" id="SM00487">
    <property type="entry name" value="DEXDc"/>
    <property type="match status" value="1"/>
</dbReference>
<dbReference type="InterPro" id="IPR048333">
    <property type="entry name" value="HA2_WH"/>
</dbReference>
<keyword evidence="7" id="KW-0694">RNA-binding</keyword>
<feature type="repeat" description="ANK" evidence="9">
    <location>
        <begin position="477"/>
        <end position="509"/>
    </location>
</feature>
<dbReference type="InterPro" id="IPR059023">
    <property type="entry name" value="RNA_hel_CTD"/>
</dbReference>
<dbReference type="SUPFAM" id="SSF82708">
    <property type="entry name" value="R3H domain"/>
    <property type="match status" value="1"/>
</dbReference>
<dbReference type="Pfam" id="PF00271">
    <property type="entry name" value="Helicase_C"/>
    <property type="match status" value="1"/>
</dbReference>
<dbReference type="Proteomes" id="UP000005207">
    <property type="component" value="Linkage group LG7"/>
</dbReference>
<dbReference type="GO" id="GO:0003724">
    <property type="term" value="F:RNA helicase activity"/>
    <property type="evidence" value="ECO:0007669"/>
    <property type="project" value="UniProtKB-EC"/>
</dbReference>
<comment type="catalytic activity">
    <reaction evidence="8">
        <text>ATP + H2O = ADP + phosphate + H(+)</text>
        <dbReference type="Rhea" id="RHEA:13065"/>
        <dbReference type="ChEBI" id="CHEBI:15377"/>
        <dbReference type="ChEBI" id="CHEBI:15378"/>
        <dbReference type="ChEBI" id="CHEBI:30616"/>
        <dbReference type="ChEBI" id="CHEBI:43474"/>
        <dbReference type="ChEBI" id="CHEBI:456216"/>
        <dbReference type="EC" id="3.6.4.13"/>
    </reaction>
</comment>
<dbReference type="InterPro" id="IPR011709">
    <property type="entry name" value="DEAD-box_helicase_OB_fold"/>
</dbReference>
<dbReference type="GeneTree" id="ENSGT00940000155826"/>
<dbReference type="CDD" id="cd18791">
    <property type="entry name" value="SF2_C_RHA"/>
    <property type="match status" value="1"/>
</dbReference>
<reference evidence="15" key="3">
    <citation type="submission" date="2025-09" db="UniProtKB">
        <authorList>
            <consortium name="Ensembl"/>
        </authorList>
    </citation>
    <scope>IDENTIFICATION</scope>
</reference>
<dbReference type="InterPro" id="IPR011545">
    <property type="entry name" value="DEAD/DEAH_box_helicase_dom"/>
</dbReference>
<keyword evidence="3" id="KW-0547">Nucleotide-binding</keyword>
<dbReference type="PROSITE" id="PS50297">
    <property type="entry name" value="ANK_REP_REGION"/>
    <property type="match status" value="1"/>
</dbReference>
<dbReference type="Pfam" id="PF00270">
    <property type="entry name" value="DEAD"/>
    <property type="match status" value="1"/>
</dbReference>
<dbReference type="CDD" id="cd17987">
    <property type="entry name" value="DEXHc_YTHDC2"/>
    <property type="match status" value="1"/>
</dbReference>
<evidence type="ECO:0000259" key="12">
    <source>
        <dbReference type="PROSITE" id="PS51061"/>
    </source>
</evidence>
<dbReference type="PROSITE" id="PS51061">
    <property type="entry name" value="R3H"/>
    <property type="match status" value="1"/>
</dbReference>
<dbReference type="Pfam" id="PF01424">
    <property type="entry name" value="R3H"/>
    <property type="match status" value="1"/>
</dbReference>
<evidence type="ECO:0000256" key="9">
    <source>
        <dbReference type="PROSITE-ProRule" id="PRU00023"/>
    </source>
</evidence>
<dbReference type="SMART" id="SM00393">
    <property type="entry name" value="R3H"/>
    <property type="match status" value="1"/>
</dbReference>
<organism evidence="15 16">
    <name type="scientific">Oreochromis niloticus</name>
    <name type="common">Nile tilapia</name>
    <name type="synonym">Tilapia nilotica</name>
    <dbReference type="NCBI Taxonomy" id="8128"/>
    <lineage>
        <taxon>Eukaryota</taxon>
        <taxon>Metazoa</taxon>
        <taxon>Chordata</taxon>
        <taxon>Craniata</taxon>
        <taxon>Vertebrata</taxon>
        <taxon>Euteleostomi</taxon>
        <taxon>Actinopterygii</taxon>
        <taxon>Neopterygii</taxon>
        <taxon>Teleostei</taxon>
        <taxon>Neoteleostei</taxon>
        <taxon>Acanthomorphata</taxon>
        <taxon>Ovalentaria</taxon>
        <taxon>Cichlomorphae</taxon>
        <taxon>Cichliformes</taxon>
        <taxon>Cichlidae</taxon>
        <taxon>African cichlids</taxon>
        <taxon>Pseudocrenilabrinae</taxon>
        <taxon>Oreochromini</taxon>
        <taxon>Oreochromis</taxon>
    </lineage>
</organism>
<dbReference type="Pfam" id="PF21010">
    <property type="entry name" value="HA2_C"/>
    <property type="match status" value="1"/>
</dbReference>
<sequence>MSKIGAATQKPSMSHNGSSASSFKEIHIDEEVKIAVTLALERFQYSDQKEMEFPSSLTSTERAFIHRMAQSLGYISNSKGKGPNRFLTIRKKNETDNPQPTIPMTLSQNTLYFIRSLLQRFPISKKERIDIQPNEKSGISPDGTNNSYDKNRASGRLNNGIPMVPRRRSPSELDSFRCSLPVYEHQEEIIQIIKKNRVVLVLGETGSGKTTQIPQFLLDDCSKKGESCRIFCTQPRRLAAIAVADRVAAERGEGVGQTVGYHIRLESRVSPKTLLTFCTSGVLLRTLMSGDASLTTVTHVIVDEVHERDGLTDFLLTKMRDVLQKIPTLKLILSSAALDIDLFRQYFGSCPVIHLKGRHFEVKEFFLGDILRLTGFTSKDMRKYKEETETKERKQKYLTEWCQAVRLYICQQIVLSRQVILYMVLLQNENDTEQMEPWLRREMDSCISSIFLNEDQDSFIQLFNLILSEMDYMHSETGTTALMAAAGRGFITQLEQLLSLGADINIKASNGCPLGEVSNLDESALVQCGPEMSLEDQELLRLYHHSFDDQWVDLELIMNLLHNICVFFLRYHVFTLHSDMQTQDQKKALKTSPPGVRKIILSTNIAETSITINDVVFVIDSGKVKEKSFDTLSNVSMLKTVWISKASALQRKGRYSGRCRPGICFHLFSRLRFNNMLEFQVPQLLRMPLQELCLQTKLLAPSSCPVAEFLAKAPQPPSTHAVRNAVQMLKKIDAMNQYEDLTDLGYHLADLPVEPHLGKMVLCAVVLKCLDPILTIACTLAYRDPFILPTQSSQKRAALSCRKRFTSNTFSDHMALLRAFQAWQKARSEGWERGFCEKNFLSQATMDMILGMRTQLLGQLRAIGFVRARGGCDIRDVNLNSENWAMVKAALVAGMYPNMVNFNKESTLKKLHFHPTSVLSQFQFKEKNQTRMAQALPTDWMIYDEMSRGHRMVTVRCCTLVTSITVAIFGGCARLHSSALHEPAVQKTNESPLDDISDSETEDLSEIRIDDWLVFEMDREAAGLLSELRQKWQSLFIKRIRCPSKPWSQQDEAVIQTLVSVLGAEEQAAGLQQPTGIGQRPRPMPLEEGTRTSVKKPQNTPRLPTTSTTNDRLEFDSLYTALVVKPVCTQLACHQTLVRYFIMKSSNIRNLEISQQKGIWSTTPSNETKLTKAFLENSAIILIFSVQGSGHFQGYARMTSVVSQEESCQDWGLMELGGVFSVEWIHKENIPFQCTQHILNPWNDNKKVQISRDGQVHIQGASQHRSSFTYCYKQLI</sequence>
<dbReference type="PROSITE" id="PS50882">
    <property type="entry name" value="YTH"/>
    <property type="match status" value="1"/>
</dbReference>
<evidence type="ECO:0000256" key="7">
    <source>
        <dbReference type="ARBA" id="ARBA00022884"/>
    </source>
</evidence>
<dbReference type="InterPro" id="IPR007275">
    <property type="entry name" value="YTH_domain"/>
</dbReference>
<protein>
    <recommendedName>
        <fullName evidence="2">RNA helicase</fullName>
        <ecNumber evidence="2">3.6.4.13</ecNumber>
    </recommendedName>
</protein>
<dbReference type="Gene3D" id="3.30.1370.50">
    <property type="entry name" value="R3H-like domain"/>
    <property type="match status" value="1"/>
</dbReference>
<keyword evidence="16" id="KW-1185">Reference proteome</keyword>
<feature type="region of interest" description="Disordered" evidence="10">
    <location>
        <begin position="1070"/>
        <end position="1109"/>
    </location>
</feature>
<dbReference type="FunFam" id="3.40.50.300:FF:000284">
    <property type="entry name" value="probable ATP-dependent RNA helicase YTHDC2"/>
    <property type="match status" value="1"/>
</dbReference>
<dbReference type="FunFam" id="1.20.120.1080:FF:000008">
    <property type="entry name" value="probable ATP-dependent RNA helicase YTHDC2"/>
    <property type="match status" value="1"/>
</dbReference>
<dbReference type="GO" id="GO:0005524">
    <property type="term" value="F:ATP binding"/>
    <property type="evidence" value="ECO:0007669"/>
    <property type="project" value="UniProtKB-KW"/>
</dbReference>
<feature type="compositionally biased region" description="Polar residues" evidence="10">
    <location>
        <begin position="9"/>
        <end position="21"/>
    </location>
</feature>
<dbReference type="Pfam" id="PF07717">
    <property type="entry name" value="OB_NTP_bind"/>
    <property type="match status" value="1"/>
</dbReference>
<evidence type="ECO:0000256" key="5">
    <source>
        <dbReference type="ARBA" id="ARBA00022806"/>
    </source>
</evidence>
<dbReference type="SUPFAM" id="SSF48403">
    <property type="entry name" value="Ankyrin repeat"/>
    <property type="match status" value="1"/>
</dbReference>
<evidence type="ECO:0000259" key="13">
    <source>
        <dbReference type="PROSITE" id="PS51192"/>
    </source>
</evidence>
<feature type="domain" description="R3H" evidence="12">
    <location>
        <begin position="30"/>
        <end position="93"/>
    </location>
</feature>
<dbReference type="InterPro" id="IPR014001">
    <property type="entry name" value="Helicase_ATP-bd"/>
</dbReference>
<dbReference type="GO" id="GO:0016787">
    <property type="term" value="F:hydrolase activity"/>
    <property type="evidence" value="ECO:0007669"/>
    <property type="project" value="UniProtKB-KW"/>
</dbReference>
<reference evidence="16" key="1">
    <citation type="submission" date="2012-01" db="EMBL/GenBank/DDBJ databases">
        <title>The Genome Sequence of Oreochromis niloticus (Nile Tilapia).</title>
        <authorList>
            <consortium name="Broad Institute Genome Assembly Team"/>
            <consortium name="Broad Institute Sequencing Platform"/>
            <person name="Di Palma F."/>
            <person name="Johnson J."/>
            <person name="Lander E.S."/>
            <person name="Lindblad-Toh K."/>
        </authorList>
    </citation>
    <scope>NUCLEOTIDE SEQUENCE [LARGE SCALE GENOMIC DNA]</scope>
</reference>
<evidence type="ECO:0000256" key="6">
    <source>
        <dbReference type="ARBA" id="ARBA00022840"/>
    </source>
</evidence>
<keyword evidence="6" id="KW-0067">ATP-binding</keyword>
<dbReference type="InterPro" id="IPR036867">
    <property type="entry name" value="R3H_dom_sf"/>
</dbReference>
<dbReference type="InterPro" id="IPR007502">
    <property type="entry name" value="Helicase-assoc_dom"/>
</dbReference>
<evidence type="ECO:0000259" key="14">
    <source>
        <dbReference type="PROSITE" id="PS51194"/>
    </source>
</evidence>
<dbReference type="InterPro" id="IPR001374">
    <property type="entry name" value="R3H_dom"/>
</dbReference>
<accession>A0A669D5Q5</accession>
<dbReference type="InterPro" id="IPR027417">
    <property type="entry name" value="P-loop_NTPase"/>
</dbReference>
<proteinExistence type="inferred from homology"/>
<dbReference type="InterPro" id="IPR036770">
    <property type="entry name" value="Ankyrin_rpt-contain_sf"/>
</dbReference>
<evidence type="ECO:0000256" key="2">
    <source>
        <dbReference type="ARBA" id="ARBA00012552"/>
    </source>
</evidence>
<evidence type="ECO:0000259" key="11">
    <source>
        <dbReference type="PROSITE" id="PS50882"/>
    </source>
</evidence>
<dbReference type="EC" id="3.6.4.13" evidence="2"/>
<dbReference type="GO" id="GO:0003723">
    <property type="term" value="F:RNA binding"/>
    <property type="evidence" value="ECO:0007669"/>
    <property type="project" value="UniProtKB-KW"/>
</dbReference>